<dbReference type="RefSeq" id="WP_153024681.1">
    <property type="nucleotide sequence ID" value="NZ_WIAO01000007.1"/>
</dbReference>
<reference evidence="2 3" key="1">
    <citation type="submission" date="2019-10" db="EMBL/GenBank/DDBJ databases">
        <title>Glycomyces albidus sp. nov., a novel actinomycete isolated from rhizosphere soil of wheat (Triticum aestivum L.).</title>
        <authorList>
            <person name="Qian L."/>
        </authorList>
    </citation>
    <scope>NUCLEOTIDE SEQUENCE [LARGE SCALE GENOMIC DNA]</scope>
    <source>
        <strain evidence="2 3">NEAU-7082</strain>
    </source>
</reference>
<keyword evidence="1" id="KW-0472">Membrane</keyword>
<sequence>MADTSTRTGAFRSRRRIIVWAALVAAVALLAVAAVRWLLPEAERVEDDAAGLSYELPAGWEELPDYDRAERFTSAADAGLLGPFVGGFGEEFAPGGDLGALAESMAVELPRDMLSASTAFTVLRSESVDIGGRAAHEIELTAADPVHGGAYVRLLVVAVDAGRAGVLYGFDYLDLDDARGEIGDVFASVELC</sequence>
<protein>
    <submittedName>
        <fullName evidence="2">Uncharacterized protein</fullName>
    </submittedName>
</protein>
<proteinExistence type="predicted"/>
<feature type="transmembrane region" description="Helical" evidence="1">
    <location>
        <begin position="17"/>
        <end position="39"/>
    </location>
</feature>
<keyword evidence="1" id="KW-0812">Transmembrane</keyword>
<evidence type="ECO:0000313" key="2">
    <source>
        <dbReference type="EMBL" id="MQM25520.1"/>
    </source>
</evidence>
<evidence type="ECO:0000313" key="3">
    <source>
        <dbReference type="Proteomes" id="UP000477750"/>
    </source>
</evidence>
<gene>
    <name evidence="2" type="ORF">GFD30_08040</name>
</gene>
<dbReference type="Proteomes" id="UP000477750">
    <property type="component" value="Unassembled WGS sequence"/>
</dbReference>
<dbReference type="AlphaFoldDB" id="A0A6L5G792"/>
<dbReference type="EMBL" id="WIAO01000007">
    <property type="protein sequence ID" value="MQM25520.1"/>
    <property type="molecule type" value="Genomic_DNA"/>
</dbReference>
<keyword evidence="3" id="KW-1185">Reference proteome</keyword>
<comment type="caution">
    <text evidence="2">The sequence shown here is derived from an EMBL/GenBank/DDBJ whole genome shotgun (WGS) entry which is preliminary data.</text>
</comment>
<accession>A0A6L5G792</accession>
<organism evidence="2 3">
    <name type="scientific">Glycomyces albidus</name>
    <dbReference type="NCBI Taxonomy" id="2656774"/>
    <lineage>
        <taxon>Bacteria</taxon>
        <taxon>Bacillati</taxon>
        <taxon>Actinomycetota</taxon>
        <taxon>Actinomycetes</taxon>
        <taxon>Glycomycetales</taxon>
        <taxon>Glycomycetaceae</taxon>
        <taxon>Glycomyces</taxon>
    </lineage>
</organism>
<evidence type="ECO:0000256" key="1">
    <source>
        <dbReference type="SAM" id="Phobius"/>
    </source>
</evidence>
<name>A0A6L5G792_9ACTN</name>
<keyword evidence="1" id="KW-1133">Transmembrane helix</keyword>